<dbReference type="Proteomes" id="UP000007752">
    <property type="component" value="Chromosome 11"/>
</dbReference>
<feature type="region of interest" description="Disordered" evidence="1">
    <location>
        <begin position="60"/>
        <end position="99"/>
    </location>
</feature>
<protein>
    <submittedName>
        <fullName evidence="2">Uncharacterized protein</fullName>
    </submittedName>
</protein>
<feature type="compositionally biased region" description="Pro residues" evidence="1">
    <location>
        <begin position="1"/>
        <end position="28"/>
    </location>
</feature>
<accession>B9GAA7</accession>
<dbReference type="AlphaFoldDB" id="B9GAA7"/>
<feature type="region of interest" description="Disordered" evidence="1">
    <location>
        <begin position="1"/>
        <end position="31"/>
    </location>
</feature>
<reference evidence="2" key="2">
    <citation type="submission" date="2008-12" db="EMBL/GenBank/DDBJ databases">
        <title>Improved gene annotation of the rice (Oryza sativa) genomes.</title>
        <authorList>
            <person name="Wang J."/>
            <person name="Li R."/>
            <person name="Fan W."/>
            <person name="Huang Q."/>
            <person name="Zhang J."/>
            <person name="Zhou Y."/>
            <person name="Hu Y."/>
            <person name="Zi S."/>
            <person name="Li J."/>
            <person name="Ni P."/>
            <person name="Zheng H."/>
            <person name="Zhang Y."/>
            <person name="Zhao M."/>
            <person name="Hao Q."/>
            <person name="McDermott J."/>
            <person name="Samudrala R."/>
            <person name="Kristiansen K."/>
            <person name="Wong G.K.-S."/>
        </authorList>
    </citation>
    <scope>NUCLEOTIDE SEQUENCE</scope>
</reference>
<reference evidence="2" key="1">
    <citation type="journal article" date="2005" name="PLoS Biol.">
        <title>The genomes of Oryza sativa: a history of duplications.</title>
        <authorList>
            <person name="Yu J."/>
            <person name="Wang J."/>
            <person name="Lin W."/>
            <person name="Li S."/>
            <person name="Li H."/>
            <person name="Zhou J."/>
            <person name="Ni P."/>
            <person name="Dong W."/>
            <person name="Hu S."/>
            <person name="Zeng C."/>
            <person name="Zhang J."/>
            <person name="Zhang Y."/>
            <person name="Li R."/>
            <person name="Xu Z."/>
            <person name="Li S."/>
            <person name="Li X."/>
            <person name="Zheng H."/>
            <person name="Cong L."/>
            <person name="Lin L."/>
            <person name="Yin J."/>
            <person name="Geng J."/>
            <person name="Li G."/>
            <person name="Shi J."/>
            <person name="Liu J."/>
            <person name="Lv H."/>
            <person name="Li J."/>
            <person name="Wang J."/>
            <person name="Deng Y."/>
            <person name="Ran L."/>
            <person name="Shi X."/>
            <person name="Wang X."/>
            <person name="Wu Q."/>
            <person name="Li C."/>
            <person name="Ren X."/>
            <person name="Wang J."/>
            <person name="Wang X."/>
            <person name="Li D."/>
            <person name="Liu D."/>
            <person name="Zhang X."/>
            <person name="Ji Z."/>
            <person name="Zhao W."/>
            <person name="Sun Y."/>
            <person name="Zhang Z."/>
            <person name="Bao J."/>
            <person name="Han Y."/>
            <person name="Dong L."/>
            <person name="Ji J."/>
            <person name="Chen P."/>
            <person name="Wu S."/>
            <person name="Liu J."/>
            <person name="Xiao Y."/>
            <person name="Bu D."/>
            <person name="Tan J."/>
            <person name="Yang L."/>
            <person name="Ye C."/>
            <person name="Zhang J."/>
            <person name="Xu J."/>
            <person name="Zhou Y."/>
            <person name="Yu Y."/>
            <person name="Zhang B."/>
            <person name="Zhuang S."/>
            <person name="Wei H."/>
            <person name="Liu B."/>
            <person name="Lei M."/>
            <person name="Yu H."/>
            <person name="Li Y."/>
            <person name="Xu H."/>
            <person name="Wei S."/>
            <person name="He X."/>
            <person name="Fang L."/>
            <person name="Zhang Z."/>
            <person name="Zhang Y."/>
            <person name="Huang X."/>
            <person name="Su Z."/>
            <person name="Tong W."/>
            <person name="Li J."/>
            <person name="Tong Z."/>
            <person name="Li S."/>
            <person name="Ye J."/>
            <person name="Wang L."/>
            <person name="Fang L."/>
            <person name="Lei T."/>
            <person name="Chen C."/>
            <person name="Chen H."/>
            <person name="Xu Z."/>
            <person name="Li H."/>
            <person name="Huang H."/>
            <person name="Zhang F."/>
            <person name="Xu H."/>
            <person name="Li N."/>
            <person name="Zhao C."/>
            <person name="Li S."/>
            <person name="Dong L."/>
            <person name="Huang Y."/>
            <person name="Li L."/>
            <person name="Xi Y."/>
            <person name="Qi Q."/>
            <person name="Li W."/>
            <person name="Zhang B."/>
            <person name="Hu W."/>
            <person name="Zhang Y."/>
            <person name="Tian X."/>
            <person name="Jiao Y."/>
            <person name="Liang X."/>
            <person name="Jin J."/>
            <person name="Gao L."/>
            <person name="Zheng W."/>
            <person name="Hao B."/>
            <person name="Liu S."/>
            <person name="Wang W."/>
            <person name="Yuan L."/>
            <person name="Cao M."/>
            <person name="McDermott J."/>
            <person name="Samudrala R."/>
            <person name="Wang J."/>
            <person name="Wong G.K."/>
            <person name="Yang H."/>
        </authorList>
    </citation>
    <scope>NUCLEOTIDE SEQUENCE [LARGE SCALE GENOMIC DNA]</scope>
</reference>
<evidence type="ECO:0000256" key="1">
    <source>
        <dbReference type="SAM" id="MobiDB-lite"/>
    </source>
</evidence>
<organism evidence="2">
    <name type="scientific">Oryza sativa subsp. japonica</name>
    <name type="common">Rice</name>
    <dbReference type="NCBI Taxonomy" id="39947"/>
    <lineage>
        <taxon>Eukaryota</taxon>
        <taxon>Viridiplantae</taxon>
        <taxon>Streptophyta</taxon>
        <taxon>Embryophyta</taxon>
        <taxon>Tracheophyta</taxon>
        <taxon>Spermatophyta</taxon>
        <taxon>Magnoliopsida</taxon>
        <taxon>Liliopsida</taxon>
        <taxon>Poales</taxon>
        <taxon>Poaceae</taxon>
        <taxon>BOP clade</taxon>
        <taxon>Oryzoideae</taxon>
        <taxon>Oryzeae</taxon>
        <taxon>Oryzinae</taxon>
        <taxon>Oryza</taxon>
        <taxon>Oryza sativa</taxon>
    </lineage>
</organism>
<sequence length="121" mass="12942">MQLRPSSPPRPPPRLDLLREPPPPPLRPWEPAVATPAAADAGSVVEAAVATALSAGEAFAADADPGRRRVPSRESPLPPEPTGEVSVRCRHPGRRQGRLAHRRIREAVTDDAVCGEKEGTR</sequence>
<dbReference type="EMBL" id="CM000148">
    <property type="protein sequence ID" value="EEE51963.1"/>
    <property type="molecule type" value="Genomic_DNA"/>
</dbReference>
<evidence type="ECO:0000313" key="2">
    <source>
        <dbReference type="EMBL" id="EEE51963.1"/>
    </source>
</evidence>
<feature type="compositionally biased region" description="Basic residues" evidence="1">
    <location>
        <begin position="88"/>
        <end position="99"/>
    </location>
</feature>
<name>B9GAA7_ORYSJ</name>
<gene>
    <name evidence="2" type="ORF">OsJ_33624</name>
</gene>
<proteinExistence type="predicted"/>